<dbReference type="PANTHER" id="PTHR40590">
    <property type="entry name" value="CYTOPLASMIC PROTEIN-RELATED"/>
    <property type="match status" value="1"/>
</dbReference>
<protein>
    <submittedName>
        <fullName evidence="2">TraB/GumN family protein</fullName>
    </submittedName>
</protein>
<evidence type="ECO:0000313" key="2">
    <source>
        <dbReference type="EMBL" id="MXP25239.1"/>
    </source>
</evidence>
<accession>A0A845A7B4</accession>
<gene>
    <name evidence="2" type="ORF">GRI39_04165</name>
</gene>
<dbReference type="PANTHER" id="PTHR40590:SF1">
    <property type="entry name" value="CYTOPLASMIC PROTEIN"/>
    <property type="match status" value="1"/>
</dbReference>
<keyword evidence="1" id="KW-0732">Signal</keyword>
<evidence type="ECO:0000256" key="1">
    <source>
        <dbReference type="SAM" id="SignalP"/>
    </source>
</evidence>
<proteinExistence type="predicted"/>
<feature type="signal peptide" evidence="1">
    <location>
        <begin position="1"/>
        <end position="22"/>
    </location>
</feature>
<dbReference type="RefSeq" id="WP_160738383.1">
    <property type="nucleotide sequence ID" value="NZ_WTYQ01000001.1"/>
</dbReference>
<feature type="chain" id="PRO_5033025320" evidence="1">
    <location>
        <begin position="23"/>
        <end position="288"/>
    </location>
</feature>
<dbReference type="Proteomes" id="UP000460561">
    <property type="component" value="Unassembled WGS sequence"/>
</dbReference>
<comment type="caution">
    <text evidence="2">The sequence shown here is derived from an EMBL/GenBank/DDBJ whole genome shotgun (WGS) entry which is preliminary data.</text>
</comment>
<dbReference type="OrthoDB" id="9806326at2"/>
<dbReference type="EMBL" id="WTYQ01000001">
    <property type="protein sequence ID" value="MXP25239.1"/>
    <property type="molecule type" value="Genomic_DNA"/>
</dbReference>
<organism evidence="2 3">
    <name type="scientific">Altericroceibacterium indicum</name>
    <dbReference type="NCBI Taxonomy" id="374177"/>
    <lineage>
        <taxon>Bacteria</taxon>
        <taxon>Pseudomonadati</taxon>
        <taxon>Pseudomonadota</taxon>
        <taxon>Alphaproteobacteria</taxon>
        <taxon>Sphingomonadales</taxon>
        <taxon>Erythrobacteraceae</taxon>
        <taxon>Altericroceibacterium</taxon>
    </lineage>
</organism>
<dbReference type="AlphaFoldDB" id="A0A845A7B4"/>
<dbReference type="InterPro" id="IPR047111">
    <property type="entry name" value="YbaP-like"/>
</dbReference>
<reference evidence="2 3" key="1">
    <citation type="submission" date="2019-12" db="EMBL/GenBank/DDBJ databases">
        <title>Genomic-based taxomic classification of the family Erythrobacteraceae.</title>
        <authorList>
            <person name="Xu L."/>
        </authorList>
    </citation>
    <scope>NUCLEOTIDE SEQUENCE [LARGE SCALE GENOMIC DNA]</scope>
    <source>
        <strain evidence="2 3">DSM 18604</strain>
    </source>
</reference>
<dbReference type="InterPro" id="IPR002816">
    <property type="entry name" value="TraB/PrgY/GumN_fam"/>
</dbReference>
<name>A0A845A7B4_9SPHN</name>
<evidence type="ECO:0000313" key="3">
    <source>
        <dbReference type="Proteomes" id="UP000460561"/>
    </source>
</evidence>
<dbReference type="CDD" id="cd14789">
    <property type="entry name" value="Tiki"/>
    <property type="match status" value="1"/>
</dbReference>
<sequence>MIKRLLPLFAALCLLACQGKPAQNWPAPSPALWEVRGADDTVKGWLFGTVHALPDGVEWRTPLLDHVVKEADLLVVEVTNLDDKAAANASFMRFAKASGLPPLMDRVPQKDRPALTRLMRDADARQGDFVPYDSWAAALMLANAAQSGKEPENGVDRWLLKRNIKTVGLEGFEQQFRIFDQLSQSQQVALLMGVAEETQDSESDGNLRAWLTGDVDALKAETSKGILADPALRQTLLIDRNERWAGVIDGWLKKDHAVLVAVGAAHMLGDKGLPALLRQRGYSVNRIQ</sequence>
<keyword evidence="3" id="KW-1185">Reference proteome</keyword>
<dbReference type="Pfam" id="PF01963">
    <property type="entry name" value="TraB_PrgY_gumN"/>
    <property type="match status" value="1"/>
</dbReference>